<dbReference type="PROSITE" id="PS00373">
    <property type="entry name" value="GART"/>
    <property type="match status" value="1"/>
</dbReference>
<dbReference type="GO" id="GO:0016155">
    <property type="term" value="F:formyltetrahydrofolate dehydrogenase activity"/>
    <property type="evidence" value="ECO:0007669"/>
    <property type="project" value="UniProtKB-UniRule"/>
</dbReference>
<dbReference type="Pfam" id="PF02911">
    <property type="entry name" value="Formyl_trans_C"/>
    <property type="match status" value="1"/>
</dbReference>
<evidence type="ECO:0000256" key="3">
    <source>
        <dbReference type="ARBA" id="ARBA00010978"/>
    </source>
</evidence>
<dbReference type="InterPro" id="IPR011407">
    <property type="entry name" value="10_FTHF_DH"/>
</dbReference>
<dbReference type="AlphaFoldDB" id="A0AAV7XX98"/>
<dbReference type="SUPFAM" id="SSF47336">
    <property type="entry name" value="ACP-like"/>
    <property type="match status" value="1"/>
</dbReference>
<evidence type="ECO:0000256" key="13">
    <source>
        <dbReference type="PIRSR" id="PIRSR036489-3"/>
    </source>
</evidence>
<proteinExistence type="inferred from homology"/>
<dbReference type="FunFam" id="3.40.605.10:FF:000026">
    <property type="entry name" value="Aldehyde dehydrogenase, putative"/>
    <property type="match status" value="1"/>
</dbReference>
<dbReference type="FunFam" id="3.40.50.170:FF:000002">
    <property type="entry name" value="10-formyltetrahydrofolate dehydrogenase"/>
    <property type="match status" value="1"/>
</dbReference>
<dbReference type="PROSITE" id="PS00070">
    <property type="entry name" value="ALDEHYDE_DEHYDR_CYS"/>
    <property type="match status" value="1"/>
</dbReference>
<dbReference type="EC" id="1.5.1.6" evidence="10"/>
<dbReference type="Gene3D" id="3.40.309.10">
    <property type="entry name" value="Aldehyde Dehydrogenase, Chain A, domain 2"/>
    <property type="match status" value="1"/>
</dbReference>
<reference evidence="18" key="1">
    <citation type="submission" date="2022-12" db="EMBL/GenBank/DDBJ databases">
        <title>Chromosome-level genome assembly of the bean flower thrips Megalurothrips usitatus.</title>
        <authorList>
            <person name="Ma L."/>
            <person name="Liu Q."/>
            <person name="Li H."/>
            <person name="Cai W."/>
        </authorList>
    </citation>
    <scope>NUCLEOTIDE SEQUENCE</scope>
    <source>
        <strain evidence="18">Cailab_2022a</strain>
    </source>
</reference>
<comment type="similarity">
    <text evidence="1 10">In the C-terminal section; belongs to the aldehyde dehydrogenase family. ALDH1L subfamily.</text>
</comment>
<dbReference type="InterPro" id="IPR015590">
    <property type="entry name" value="Aldehyde_DH_dom"/>
</dbReference>
<evidence type="ECO:0000256" key="1">
    <source>
        <dbReference type="ARBA" id="ARBA00007995"/>
    </source>
</evidence>
<evidence type="ECO:0000256" key="4">
    <source>
        <dbReference type="ARBA" id="ARBA00022450"/>
    </source>
</evidence>
<name>A0AAV7XX98_9NEOP</name>
<dbReference type="InterPro" id="IPR016161">
    <property type="entry name" value="Ald_DH/histidinol_DH"/>
</dbReference>
<feature type="domain" description="Carrier" evidence="17">
    <location>
        <begin position="334"/>
        <end position="408"/>
    </location>
</feature>
<feature type="binding site" evidence="13">
    <location>
        <begin position="817"/>
        <end position="819"/>
    </location>
    <ligand>
        <name>NADP(+)</name>
        <dbReference type="ChEBI" id="CHEBI:58349"/>
    </ligand>
</feature>
<feature type="binding site" evidence="13">
    <location>
        <position position="770"/>
    </location>
    <ligand>
        <name>NADP(+)</name>
        <dbReference type="ChEBI" id="CHEBI:58349"/>
    </ligand>
</feature>
<evidence type="ECO:0000256" key="5">
    <source>
        <dbReference type="ARBA" id="ARBA00022553"/>
    </source>
</evidence>
<dbReference type="GO" id="GO:0009258">
    <property type="term" value="P:10-formyltetrahydrofolate catabolic process"/>
    <property type="evidence" value="ECO:0007669"/>
    <property type="project" value="UniProtKB-UniRule"/>
</dbReference>
<dbReference type="SUPFAM" id="SSF50486">
    <property type="entry name" value="FMT C-terminal domain-like"/>
    <property type="match status" value="1"/>
</dbReference>
<feature type="binding site" evidence="13">
    <location>
        <begin position="663"/>
        <end position="664"/>
    </location>
    <ligand>
        <name>NADP(+)</name>
        <dbReference type="ChEBI" id="CHEBI:58349"/>
    </ligand>
</feature>
<dbReference type="InterPro" id="IPR005793">
    <property type="entry name" value="Formyl_trans_C"/>
</dbReference>
<dbReference type="PROSITE" id="PS50075">
    <property type="entry name" value="CARRIER"/>
    <property type="match status" value="1"/>
</dbReference>
<dbReference type="PIRSF" id="PIRSF036489">
    <property type="entry name" value="10-FTHFDH"/>
    <property type="match status" value="1"/>
</dbReference>
<keyword evidence="5" id="KW-0597">Phosphoprotein</keyword>
<dbReference type="InterPro" id="IPR029510">
    <property type="entry name" value="Ald_DH_CS_GLU"/>
</dbReference>
<comment type="caution">
    <text evidence="18">The sequence shown here is derived from an EMBL/GenBank/DDBJ whole genome shotgun (WGS) entry which is preliminary data.</text>
</comment>
<feature type="binding site" evidence="12">
    <location>
        <position position="156"/>
    </location>
    <ligand>
        <name>(6R)-10-formyltetrahydrofolate</name>
        <dbReference type="ChEBI" id="CHEBI:195366"/>
    </ligand>
</feature>
<dbReference type="InterPro" id="IPR036477">
    <property type="entry name" value="Formyl_transf_N_sf"/>
</dbReference>
<keyword evidence="6 10" id="KW-0554">One-carbon metabolism</keyword>
<keyword evidence="8 10" id="KW-0560">Oxidoreductase</keyword>
<evidence type="ECO:0000256" key="9">
    <source>
        <dbReference type="ARBA" id="ARBA00048239"/>
    </source>
</evidence>
<dbReference type="FunFam" id="3.40.309.10:FF:000001">
    <property type="entry name" value="Mitochondrial aldehyde dehydrogenase 2"/>
    <property type="match status" value="1"/>
</dbReference>
<dbReference type="GO" id="GO:0016620">
    <property type="term" value="F:oxidoreductase activity, acting on the aldehyde or oxo group of donors, NAD or NADP as acceptor"/>
    <property type="evidence" value="ECO:0007669"/>
    <property type="project" value="InterPro"/>
</dbReference>
<dbReference type="Pfam" id="PF00551">
    <property type="entry name" value="Formyl_trans_N"/>
    <property type="match status" value="1"/>
</dbReference>
<dbReference type="FunFam" id="3.40.605.10:FF:000050">
    <property type="entry name" value="Aldehyde dehydrogenase, mitochondrial"/>
    <property type="match status" value="1"/>
</dbReference>
<gene>
    <name evidence="18" type="ORF">ONE63_005662</name>
</gene>
<dbReference type="EMBL" id="JAPTSV010000002">
    <property type="protein sequence ID" value="KAJ1530815.1"/>
    <property type="molecule type" value="Genomic_DNA"/>
</dbReference>
<evidence type="ECO:0000313" key="19">
    <source>
        <dbReference type="Proteomes" id="UP001075354"/>
    </source>
</evidence>
<evidence type="ECO:0000256" key="12">
    <source>
        <dbReference type="PIRSR" id="PIRSR036489-2"/>
    </source>
</evidence>
<dbReference type="InterPro" id="IPR016163">
    <property type="entry name" value="Ald_DH_C"/>
</dbReference>
<dbReference type="InterPro" id="IPR016162">
    <property type="entry name" value="Ald_DH_N"/>
</dbReference>
<organism evidence="18 19">
    <name type="scientific">Megalurothrips usitatus</name>
    <name type="common">bean blossom thrips</name>
    <dbReference type="NCBI Taxonomy" id="439358"/>
    <lineage>
        <taxon>Eukaryota</taxon>
        <taxon>Metazoa</taxon>
        <taxon>Ecdysozoa</taxon>
        <taxon>Arthropoda</taxon>
        <taxon>Hexapoda</taxon>
        <taxon>Insecta</taxon>
        <taxon>Pterygota</taxon>
        <taxon>Neoptera</taxon>
        <taxon>Paraneoptera</taxon>
        <taxon>Thysanoptera</taxon>
        <taxon>Terebrantia</taxon>
        <taxon>Thripoidea</taxon>
        <taxon>Thripidae</taxon>
        <taxon>Megalurothrips</taxon>
    </lineage>
</organism>
<feature type="active site" description="Proton acceptor" evidence="11">
    <location>
        <position position="686"/>
    </location>
</feature>
<dbReference type="InterPro" id="IPR009081">
    <property type="entry name" value="PP-bd_ACP"/>
</dbReference>
<evidence type="ECO:0000256" key="6">
    <source>
        <dbReference type="ARBA" id="ARBA00022563"/>
    </source>
</evidence>
<dbReference type="InterPro" id="IPR002376">
    <property type="entry name" value="Formyl_transf_N"/>
</dbReference>
<keyword evidence="4" id="KW-0596">Phosphopantetheine</keyword>
<feature type="active site" description="Proton donor" evidence="11">
    <location>
        <position position="120"/>
    </location>
</feature>
<evidence type="ECO:0000259" key="17">
    <source>
        <dbReference type="PROSITE" id="PS50075"/>
    </source>
</evidence>
<feature type="active site" description="Proton donor" evidence="11">
    <location>
        <position position="720"/>
    </location>
</feature>
<evidence type="ECO:0000256" key="8">
    <source>
        <dbReference type="ARBA" id="ARBA00023002"/>
    </source>
</evidence>
<feature type="binding site" evidence="12">
    <location>
        <begin position="102"/>
        <end position="104"/>
    </location>
    <ligand>
        <name>(6R)-10-formyltetrahydrofolate</name>
        <dbReference type="ChEBI" id="CHEBI:195366"/>
    </ligand>
</feature>
<dbReference type="InterPro" id="IPR011034">
    <property type="entry name" value="Formyl_transferase-like_C_sf"/>
</dbReference>
<protein>
    <recommendedName>
        <fullName evidence="10">10-formyltetrahydrofolate dehydrogenase</fullName>
        <ecNumber evidence="10">1.5.1.6</ecNumber>
    </recommendedName>
</protein>
<dbReference type="Gene3D" id="1.10.1200.10">
    <property type="entry name" value="ACP-like"/>
    <property type="match status" value="1"/>
</dbReference>
<dbReference type="InterPro" id="IPR016160">
    <property type="entry name" value="Ald_DH_CS_CYS"/>
</dbReference>
<dbReference type="InterPro" id="IPR037022">
    <property type="entry name" value="Formyl_trans_C_sf"/>
</dbReference>
<dbReference type="Gene3D" id="3.40.605.10">
    <property type="entry name" value="Aldehyde Dehydrogenase, Chain A, domain 1"/>
    <property type="match status" value="1"/>
</dbReference>
<feature type="active site" evidence="15">
    <location>
        <position position="686"/>
    </location>
</feature>
<feature type="binding site" evidence="13">
    <location>
        <begin position="610"/>
        <end position="613"/>
    </location>
    <ligand>
        <name>NADP(+)</name>
        <dbReference type="ChEBI" id="CHEBI:58349"/>
    </ligand>
</feature>
<dbReference type="Proteomes" id="UP001075354">
    <property type="component" value="Chromosome 2"/>
</dbReference>
<feature type="site" description="Essential for catalytic activity" evidence="14">
    <location>
        <position position="156"/>
    </location>
</feature>
<dbReference type="FunFam" id="1.10.1200.10:FF:000002">
    <property type="entry name" value="10-formyltetrahydrofolate dehydrogenase"/>
    <property type="match status" value="1"/>
</dbReference>
<dbReference type="InterPro" id="IPR001555">
    <property type="entry name" value="GART_AS"/>
</dbReference>
<dbReference type="SUPFAM" id="SSF53720">
    <property type="entry name" value="ALDH-like"/>
    <property type="match status" value="1"/>
</dbReference>
<dbReference type="Gene3D" id="3.10.25.10">
    <property type="entry name" value="Formyl transferase, C-terminal domain"/>
    <property type="match status" value="1"/>
</dbReference>
<dbReference type="Pfam" id="PF00171">
    <property type="entry name" value="Aldedh"/>
    <property type="match status" value="1"/>
</dbReference>
<dbReference type="SUPFAM" id="SSF53328">
    <property type="entry name" value="Formyltransferase"/>
    <property type="match status" value="1"/>
</dbReference>
<dbReference type="Gene3D" id="3.40.50.170">
    <property type="entry name" value="Formyl transferase, N-terminal domain"/>
    <property type="match status" value="1"/>
</dbReference>
<dbReference type="PANTHER" id="PTHR11699">
    <property type="entry name" value="ALDEHYDE DEHYDROGENASE-RELATED"/>
    <property type="match status" value="1"/>
</dbReference>
<comment type="catalytic activity">
    <reaction evidence="9">
        <text>(6R)-10-formyltetrahydrofolate + NADP(+) + H2O = (6S)-5,6,7,8-tetrahydrofolate + CO2 + NADPH + H(+)</text>
        <dbReference type="Rhea" id="RHEA:10180"/>
        <dbReference type="ChEBI" id="CHEBI:15377"/>
        <dbReference type="ChEBI" id="CHEBI:15378"/>
        <dbReference type="ChEBI" id="CHEBI:16526"/>
        <dbReference type="ChEBI" id="CHEBI:57453"/>
        <dbReference type="ChEBI" id="CHEBI:57783"/>
        <dbReference type="ChEBI" id="CHEBI:58349"/>
        <dbReference type="ChEBI" id="CHEBI:195366"/>
        <dbReference type="EC" id="1.5.1.6"/>
    </reaction>
    <physiologicalReaction direction="left-to-right" evidence="9">
        <dbReference type="Rhea" id="RHEA:10181"/>
    </physiologicalReaction>
</comment>
<dbReference type="InterPro" id="IPR036736">
    <property type="entry name" value="ACP-like_sf"/>
</dbReference>
<comment type="similarity">
    <text evidence="3 10">In the N-terminal section; belongs to the GART family.</text>
</comment>
<sequence>MVVATNGVSNKQQRLRVAIIGQSGFAAEVYKLVKKDGHEVVGMFTVPDNGNREDPAATIAAADGTPVFKFKSWRLKGVVIPEVLEQYKSVNADLNVLPFCTQFIPMEVINHPRHKSICYHPSILPRHRGVSSISWTLIEGDTEAGFSIFWADDGLDTGPILLQRRCPVEPNDTLDSLYNKFMYPEGIRAMALAVNMVADGTAPAIEQSEEGASYDPALKKKELTLVRWDQPAKRIHDFIRGLDSSPGALAVLNGEEVKLFGSSLWSDAVPSADVSEVDIEGMAGKGLVHAGGLLLQGADGARLNVERLHVNGRMMPANRYGKAVEKKAAIEMTAEEKEMLPVLRDVWNGILRIDIDDETDFFASGAQSMDVVRLVEEVKERFNLELQNEDVFLATTFFEFSQAVVLKSRGSNASQDVAYDAVVMNVNNMDIKFPKQLFINGQFVDAEGGRTIDTVNPADETVICKVQRASVADVDRAVQAARHAFEEGEWSKMSARDRGRLLFRLADLMEEHKQELATIESIDSGAVYTLALKTHVGMSIDVWRYFAGWCDKITGSTIPISHARPNRNLTFTKKEPIGVCGLVTPWNYPLMMLSWKMAACLAAGNTVVMKPAQVSPLTALKFAELSVKAGIPPGVINIVPGSGSEAGNAIATHPLVRKLGFTGSTEIGQTIMRSCADSNLKKVSLELGGKSPLVIFDDCDLDRAVRNAMSGVFFNKGENCIAAGRVFVQDTIHDKFVERVIEETKKMVIGDPLSRSTAHGPQNHKAHLDKLVEYVQRGVKEGAQLRHGGTRLERPGLFFEPAVLTEVQDHMYVAKEESFGPIMIISRFSGNDLDAVIKRANNTEFGLASGVFTRDINRAMAFAEKIQAGTVFINTYNKTDVAAPFGGFKQSGFGKDLGEEALNEYLKTKCVTLEY</sequence>
<evidence type="ECO:0000313" key="18">
    <source>
        <dbReference type="EMBL" id="KAJ1530815.1"/>
    </source>
</evidence>
<evidence type="ECO:0000256" key="10">
    <source>
        <dbReference type="PIRNR" id="PIRNR036489"/>
    </source>
</evidence>
<dbReference type="GO" id="GO:0005737">
    <property type="term" value="C:cytoplasm"/>
    <property type="evidence" value="ECO:0007669"/>
    <property type="project" value="InterPro"/>
</dbReference>
<comment type="similarity">
    <text evidence="2 16">Belongs to the aldehyde dehydrogenase family.</text>
</comment>
<dbReference type="PROSITE" id="PS00687">
    <property type="entry name" value="ALDEHYDE_DEHYDR_GLU"/>
    <property type="match status" value="1"/>
</dbReference>
<dbReference type="GO" id="GO:0006730">
    <property type="term" value="P:one-carbon metabolic process"/>
    <property type="evidence" value="ECO:0007669"/>
    <property type="project" value="UniProtKB-KW"/>
</dbReference>
<evidence type="ECO:0000256" key="7">
    <source>
        <dbReference type="ARBA" id="ARBA00022857"/>
    </source>
</evidence>
<evidence type="ECO:0000256" key="15">
    <source>
        <dbReference type="PROSITE-ProRule" id="PRU10007"/>
    </source>
</evidence>
<accession>A0AAV7XX98</accession>
<evidence type="ECO:0000256" key="11">
    <source>
        <dbReference type="PIRSR" id="PIRSR036489-1"/>
    </source>
</evidence>
<evidence type="ECO:0000256" key="16">
    <source>
        <dbReference type="RuleBase" id="RU003345"/>
    </source>
</evidence>
<evidence type="ECO:0000256" key="14">
    <source>
        <dbReference type="PIRSR" id="PIRSR036489-4"/>
    </source>
</evidence>
<evidence type="ECO:0000256" key="2">
    <source>
        <dbReference type="ARBA" id="ARBA00009986"/>
    </source>
</evidence>
<keyword evidence="19" id="KW-1185">Reference proteome</keyword>
<keyword evidence="7 10" id="KW-0521">NADP</keyword>
<dbReference type="Pfam" id="PF00550">
    <property type="entry name" value="PP-binding"/>
    <property type="match status" value="1"/>
</dbReference>